<evidence type="ECO:0008006" key="3">
    <source>
        <dbReference type="Google" id="ProtNLM"/>
    </source>
</evidence>
<dbReference type="AlphaFoldDB" id="A0AAW2GNA0"/>
<dbReference type="Proteomes" id="UP001430953">
    <property type="component" value="Unassembled WGS sequence"/>
</dbReference>
<gene>
    <name evidence="1" type="ORF">PUN28_003171</name>
</gene>
<organism evidence="1 2">
    <name type="scientific">Cardiocondyla obscurior</name>
    <dbReference type="NCBI Taxonomy" id="286306"/>
    <lineage>
        <taxon>Eukaryota</taxon>
        <taxon>Metazoa</taxon>
        <taxon>Ecdysozoa</taxon>
        <taxon>Arthropoda</taxon>
        <taxon>Hexapoda</taxon>
        <taxon>Insecta</taxon>
        <taxon>Pterygota</taxon>
        <taxon>Neoptera</taxon>
        <taxon>Endopterygota</taxon>
        <taxon>Hymenoptera</taxon>
        <taxon>Apocrita</taxon>
        <taxon>Aculeata</taxon>
        <taxon>Formicoidea</taxon>
        <taxon>Formicidae</taxon>
        <taxon>Myrmicinae</taxon>
        <taxon>Cardiocondyla</taxon>
    </lineage>
</organism>
<dbReference type="EMBL" id="JADYXP020000003">
    <property type="protein sequence ID" value="KAL0127741.1"/>
    <property type="molecule type" value="Genomic_DNA"/>
</dbReference>
<accession>A0AAW2GNA0</accession>
<comment type="caution">
    <text evidence="1">The sequence shown here is derived from an EMBL/GenBank/DDBJ whole genome shotgun (WGS) entry which is preliminary data.</text>
</comment>
<evidence type="ECO:0000313" key="1">
    <source>
        <dbReference type="EMBL" id="KAL0127741.1"/>
    </source>
</evidence>
<evidence type="ECO:0000313" key="2">
    <source>
        <dbReference type="Proteomes" id="UP001430953"/>
    </source>
</evidence>
<name>A0AAW2GNA0_9HYME</name>
<reference evidence="1 2" key="1">
    <citation type="submission" date="2023-03" db="EMBL/GenBank/DDBJ databases">
        <title>High recombination rates correlate with genetic variation in Cardiocondyla obscurior ants.</title>
        <authorList>
            <person name="Errbii M."/>
        </authorList>
    </citation>
    <scope>NUCLEOTIDE SEQUENCE [LARGE SCALE GENOMIC DNA]</scope>
    <source>
        <strain evidence="1">Alpha-2009</strain>
        <tissue evidence="1">Whole body</tissue>
    </source>
</reference>
<keyword evidence="2" id="KW-1185">Reference proteome</keyword>
<sequence length="76" mass="9170">MEFCVCLTYIQVSLQLHCTRHEVLRNYTRDEPFYLASRRSGRFFWSTEQAVARRTKTRYICSVNMNVLNTMRLIFP</sequence>
<protein>
    <recommendedName>
        <fullName evidence="3">Secreted protein</fullName>
    </recommendedName>
</protein>
<proteinExistence type="predicted"/>